<sequence>MAGIISITEYIVQVHRSHIMRKIQAGSFASLVKQASKLRLETS</sequence>
<reference evidence="1 2" key="1">
    <citation type="submission" date="2023-10" db="EMBL/GenBank/DDBJ databases">
        <title>Surface-active antibiotics is a multifunctional adaptation for post-fire microbes.</title>
        <authorList>
            <person name="Liu M.D."/>
            <person name="Du Y."/>
            <person name="Koupaei S.K."/>
            <person name="Kim N.R."/>
            <person name="Zhang W."/>
            <person name="Traxler M.F."/>
        </authorList>
    </citation>
    <scope>NUCLEOTIDE SEQUENCE [LARGE SCALE GENOMIC DNA]</scope>
    <source>
        <strain evidence="1 2">F3</strain>
    </source>
</reference>
<evidence type="ECO:0008006" key="3">
    <source>
        <dbReference type="Google" id="ProtNLM"/>
    </source>
</evidence>
<proteinExistence type="predicted"/>
<dbReference type="EMBL" id="CP136511">
    <property type="protein sequence ID" value="WOD13589.1"/>
    <property type="molecule type" value="Genomic_DNA"/>
</dbReference>
<dbReference type="RefSeq" id="WP_317015171.1">
    <property type="nucleotide sequence ID" value="NZ_CP136511.1"/>
</dbReference>
<keyword evidence="2" id="KW-1185">Reference proteome</keyword>
<name>A0ABZ0EAQ9_9BURK</name>
<dbReference type="Proteomes" id="UP001302652">
    <property type="component" value="Chromosome 3"/>
</dbReference>
<gene>
    <name evidence="1" type="ORF">RW095_06240</name>
</gene>
<evidence type="ECO:0000313" key="1">
    <source>
        <dbReference type="EMBL" id="WOD13589.1"/>
    </source>
</evidence>
<accession>A0ABZ0EAQ9</accession>
<protein>
    <recommendedName>
        <fullName evidence="3">HTH luxR-type domain-containing protein</fullName>
    </recommendedName>
</protein>
<organism evidence="1 2">
    <name type="scientific">Paraburkholderia kirstenboschensis</name>
    <dbReference type="NCBI Taxonomy" id="1245436"/>
    <lineage>
        <taxon>Bacteria</taxon>
        <taxon>Pseudomonadati</taxon>
        <taxon>Pseudomonadota</taxon>
        <taxon>Betaproteobacteria</taxon>
        <taxon>Burkholderiales</taxon>
        <taxon>Burkholderiaceae</taxon>
        <taxon>Paraburkholderia</taxon>
    </lineage>
</organism>
<evidence type="ECO:0000313" key="2">
    <source>
        <dbReference type="Proteomes" id="UP001302652"/>
    </source>
</evidence>